<evidence type="ECO:0000313" key="2">
    <source>
        <dbReference type="Proteomes" id="UP000429607"/>
    </source>
</evidence>
<sequence>MMGLHPAYHEGLTYDELAEMHAFWVQYRLARKRRSDALRALMSFLTDDLYSAVMNTLNGLAAPEADAELFFEPSVPFTPWSTSHGSHRARIGVVQLSRWIGS</sequence>
<gene>
    <name evidence="1" type="ORF">PR001_g13474</name>
</gene>
<proteinExistence type="predicted"/>
<protein>
    <submittedName>
        <fullName evidence="1">Uncharacterized protein</fullName>
    </submittedName>
</protein>
<evidence type="ECO:0000313" key="1">
    <source>
        <dbReference type="EMBL" id="KAE9020938.1"/>
    </source>
</evidence>
<organism evidence="1 2">
    <name type="scientific">Phytophthora rubi</name>
    <dbReference type="NCBI Taxonomy" id="129364"/>
    <lineage>
        <taxon>Eukaryota</taxon>
        <taxon>Sar</taxon>
        <taxon>Stramenopiles</taxon>
        <taxon>Oomycota</taxon>
        <taxon>Peronosporomycetes</taxon>
        <taxon>Peronosporales</taxon>
        <taxon>Peronosporaceae</taxon>
        <taxon>Phytophthora</taxon>
    </lineage>
</organism>
<dbReference type="Proteomes" id="UP000429607">
    <property type="component" value="Unassembled WGS sequence"/>
</dbReference>
<name>A0A6A3LRZ5_9STRA</name>
<reference evidence="1 2" key="1">
    <citation type="submission" date="2018-09" db="EMBL/GenBank/DDBJ databases">
        <title>Genomic investigation of the strawberry pathogen Phytophthora fragariae indicates pathogenicity is determined by transcriptional variation in three key races.</title>
        <authorList>
            <person name="Adams T.M."/>
            <person name="Armitage A.D."/>
            <person name="Sobczyk M.K."/>
            <person name="Bates H.J."/>
            <person name="Dunwell J.M."/>
            <person name="Nellist C.F."/>
            <person name="Harrison R.J."/>
        </authorList>
    </citation>
    <scope>NUCLEOTIDE SEQUENCE [LARGE SCALE GENOMIC DNA]</scope>
    <source>
        <strain evidence="1 2">SCRP249</strain>
    </source>
</reference>
<accession>A0A6A3LRZ5</accession>
<dbReference type="AlphaFoldDB" id="A0A6A3LRZ5"/>
<comment type="caution">
    <text evidence="1">The sequence shown here is derived from an EMBL/GenBank/DDBJ whole genome shotgun (WGS) entry which is preliminary data.</text>
</comment>
<dbReference type="EMBL" id="QXFV01000925">
    <property type="protein sequence ID" value="KAE9020938.1"/>
    <property type="molecule type" value="Genomic_DNA"/>
</dbReference>